<proteinExistence type="predicted"/>
<evidence type="ECO:0000313" key="2">
    <source>
        <dbReference type="Proteomes" id="UP000027451"/>
    </source>
</evidence>
<dbReference type="EMBL" id="JFHD01000004">
    <property type="protein sequence ID" value="KDR31864.1"/>
    <property type="molecule type" value="Genomic_DNA"/>
</dbReference>
<dbReference type="RefSeq" id="WP_008345789.1">
    <property type="nucleotide sequence ID" value="NZ_CP084288.1"/>
</dbReference>
<sequence length="76" mass="8172">MNTLNKEARDRHDVVALAERVAGLDAARYFDAEADEELRAAVTRWPVLARLMALAPVSADDDQRAMSGCATAPSSA</sequence>
<gene>
    <name evidence="1" type="ORF">BG60_24680</name>
</gene>
<reference evidence="1 2" key="1">
    <citation type="submission" date="2014-03" db="EMBL/GenBank/DDBJ databases">
        <title>Draft Genome Sequences of Four Burkholderia Strains.</title>
        <authorList>
            <person name="Liu X.Y."/>
            <person name="Li C.X."/>
            <person name="Xu J.H."/>
        </authorList>
    </citation>
    <scope>NUCLEOTIDE SEQUENCE [LARGE SCALE GENOMIC DNA]</scope>
    <source>
        <strain evidence="1 2">OP-1</strain>
    </source>
</reference>
<accession>A0A656QQX5</accession>
<comment type="caution">
    <text evidence="1">The sequence shown here is derived from an EMBL/GenBank/DDBJ whole genome shotgun (WGS) entry which is preliminary data.</text>
</comment>
<organism evidence="1 2">
    <name type="scientific">Caballeronia zhejiangensis</name>
    <dbReference type="NCBI Taxonomy" id="871203"/>
    <lineage>
        <taxon>Bacteria</taxon>
        <taxon>Pseudomonadati</taxon>
        <taxon>Pseudomonadota</taxon>
        <taxon>Betaproteobacteria</taxon>
        <taxon>Burkholderiales</taxon>
        <taxon>Burkholderiaceae</taxon>
        <taxon>Caballeronia</taxon>
    </lineage>
</organism>
<evidence type="ECO:0000313" key="1">
    <source>
        <dbReference type="EMBL" id="KDR31864.1"/>
    </source>
</evidence>
<evidence type="ECO:0008006" key="3">
    <source>
        <dbReference type="Google" id="ProtNLM"/>
    </source>
</evidence>
<dbReference type="Proteomes" id="UP000027451">
    <property type="component" value="Unassembled WGS sequence"/>
</dbReference>
<protein>
    <recommendedName>
        <fullName evidence="3">Cellulose biosynthesis protein BcsR</fullName>
    </recommendedName>
</protein>
<dbReference type="AlphaFoldDB" id="A0A656QQX5"/>
<name>A0A656QQX5_9BURK</name>
<keyword evidence="2" id="KW-1185">Reference proteome</keyword>